<dbReference type="Pfam" id="PF03544">
    <property type="entry name" value="TonB_C"/>
    <property type="match status" value="1"/>
</dbReference>
<evidence type="ECO:0000313" key="12">
    <source>
        <dbReference type="EMBL" id="BBD76772.1"/>
    </source>
</evidence>
<evidence type="ECO:0000256" key="3">
    <source>
        <dbReference type="ARBA" id="ARBA00022448"/>
    </source>
</evidence>
<keyword evidence="9" id="KW-0472">Membrane</keyword>
<evidence type="ECO:0000256" key="10">
    <source>
        <dbReference type="SAM" id="MobiDB-lite"/>
    </source>
</evidence>
<dbReference type="EMBL" id="AP018558">
    <property type="protein sequence ID" value="BBD76772.1"/>
    <property type="molecule type" value="Genomic_DNA"/>
</dbReference>
<dbReference type="GO" id="GO:0031992">
    <property type="term" value="F:energy transducer activity"/>
    <property type="evidence" value="ECO:0007669"/>
    <property type="project" value="TreeGrafter"/>
</dbReference>
<dbReference type="PANTHER" id="PTHR33446:SF2">
    <property type="entry name" value="PROTEIN TONB"/>
    <property type="match status" value="1"/>
</dbReference>
<feature type="region of interest" description="Disordered" evidence="10">
    <location>
        <begin position="58"/>
        <end position="78"/>
    </location>
</feature>
<reference evidence="12 13" key="1">
    <citation type="submission" date="2018-04" db="EMBL/GenBank/DDBJ databases">
        <title>Complete genome sequence of Hydrogenophilus thermoluteolus TH-1.</title>
        <authorList>
            <person name="Arai H."/>
        </authorList>
    </citation>
    <scope>NUCLEOTIDE SEQUENCE [LARGE SCALE GENOMIC DNA]</scope>
    <source>
        <strain evidence="12 13">TH-1</strain>
    </source>
</reference>
<evidence type="ECO:0000256" key="9">
    <source>
        <dbReference type="ARBA" id="ARBA00023136"/>
    </source>
</evidence>
<proteinExistence type="inferred from homology"/>
<dbReference type="SUPFAM" id="SSF74653">
    <property type="entry name" value="TolA/TonB C-terminal domain"/>
    <property type="match status" value="1"/>
</dbReference>
<evidence type="ECO:0000256" key="2">
    <source>
        <dbReference type="ARBA" id="ARBA00006555"/>
    </source>
</evidence>
<dbReference type="AlphaFoldDB" id="A0A2Z6DWI5"/>
<organism evidence="12 13">
    <name type="scientific">Hydrogenophilus thermoluteolus</name>
    <name type="common">Pseudomonas hydrogenothermophila</name>
    <dbReference type="NCBI Taxonomy" id="297"/>
    <lineage>
        <taxon>Bacteria</taxon>
        <taxon>Pseudomonadati</taxon>
        <taxon>Pseudomonadota</taxon>
        <taxon>Hydrogenophilia</taxon>
        <taxon>Hydrogenophilales</taxon>
        <taxon>Hydrogenophilaceae</taxon>
        <taxon>Hydrogenophilus</taxon>
    </lineage>
</organism>
<dbReference type="PROSITE" id="PS52015">
    <property type="entry name" value="TONB_CTD"/>
    <property type="match status" value="1"/>
</dbReference>
<keyword evidence="5" id="KW-0997">Cell inner membrane</keyword>
<evidence type="ECO:0000256" key="6">
    <source>
        <dbReference type="ARBA" id="ARBA00022692"/>
    </source>
</evidence>
<dbReference type="Gene3D" id="3.30.1150.10">
    <property type="match status" value="1"/>
</dbReference>
<dbReference type="InterPro" id="IPR037682">
    <property type="entry name" value="TonB_C"/>
</dbReference>
<dbReference type="PANTHER" id="PTHR33446">
    <property type="entry name" value="PROTEIN TONB-RELATED"/>
    <property type="match status" value="1"/>
</dbReference>
<dbReference type="Proteomes" id="UP000262004">
    <property type="component" value="Chromosome"/>
</dbReference>
<dbReference type="NCBIfam" id="TIGR01352">
    <property type="entry name" value="tonB_Cterm"/>
    <property type="match status" value="1"/>
</dbReference>
<comment type="subcellular location">
    <subcellularLocation>
        <location evidence="1">Cell inner membrane</location>
        <topology evidence="1">Single-pass membrane protein</topology>
        <orientation evidence="1">Periplasmic side</orientation>
    </subcellularLocation>
</comment>
<sequence length="225" mass="25419">MMSKTTVAIANNVEKSPKIVNVTLMSVAKHNDVEKKAEVAELNDNSLISNEKDVKIDNTSKDQVKKKERKIEKKTNKKRTEKKNVLNKMNKKIEDNVSSQNESNFESKVNGSEVNEIKKEFMVEQAENAMPIVEQPSAYAAYLNNPPPDYPTASRRLGEEGTVIIRALIEEDGHASIVQVEKSSGYLRLDRAAEEAVKKWKFKPGKKNGIPVAMWHLIPIKFELK</sequence>
<keyword evidence="8" id="KW-1133">Transmembrane helix</keyword>
<keyword evidence="3" id="KW-0813">Transport</keyword>
<feature type="domain" description="TonB C-terminal" evidence="11">
    <location>
        <begin position="135"/>
        <end position="225"/>
    </location>
</feature>
<dbReference type="GO" id="GO:0015031">
    <property type="term" value="P:protein transport"/>
    <property type="evidence" value="ECO:0007669"/>
    <property type="project" value="UniProtKB-KW"/>
</dbReference>
<feature type="compositionally biased region" description="Basic and acidic residues" evidence="10">
    <location>
        <begin position="58"/>
        <end position="74"/>
    </location>
</feature>
<evidence type="ECO:0000256" key="1">
    <source>
        <dbReference type="ARBA" id="ARBA00004383"/>
    </source>
</evidence>
<dbReference type="GO" id="GO:0098797">
    <property type="term" value="C:plasma membrane protein complex"/>
    <property type="evidence" value="ECO:0007669"/>
    <property type="project" value="TreeGrafter"/>
</dbReference>
<evidence type="ECO:0000256" key="8">
    <source>
        <dbReference type="ARBA" id="ARBA00022989"/>
    </source>
</evidence>
<keyword evidence="6" id="KW-0812">Transmembrane</keyword>
<dbReference type="InterPro" id="IPR051045">
    <property type="entry name" value="TonB-dependent_transducer"/>
</dbReference>
<evidence type="ECO:0000256" key="5">
    <source>
        <dbReference type="ARBA" id="ARBA00022519"/>
    </source>
</evidence>
<name>A0A2Z6DWI5_HYDTE</name>
<protein>
    <submittedName>
        <fullName evidence="12">TonB family protein</fullName>
    </submittedName>
</protein>
<evidence type="ECO:0000313" key="13">
    <source>
        <dbReference type="Proteomes" id="UP000262004"/>
    </source>
</evidence>
<keyword evidence="13" id="KW-1185">Reference proteome</keyword>
<evidence type="ECO:0000256" key="7">
    <source>
        <dbReference type="ARBA" id="ARBA00022927"/>
    </source>
</evidence>
<evidence type="ECO:0000256" key="4">
    <source>
        <dbReference type="ARBA" id="ARBA00022475"/>
    </source>
</evidence>
<comment type="similarity">
    <text evidence="2">Belongs to the TonB family.</text>
</comment>
<dbReference type="InterPro" id="IPR006260">
    <property type="entry name" value="TonB/TolA_C"/>
</dbReference>
<accession>A0A2Z6DWI5</accession>
<dbReference type="KEGG" id="htl:HPTL_0504"/>
<dbReference type="GO" id="GO:0055085">
    <property type="term" value="P:transmembrane transport"/>
    <property type="evidence" value="ECO:0007669"/>
    <property type="project" value="InterPro"/>
</dbReference>
<gene>
    <name evidence="12" type="ORF">HPTL_0504</name>
</gene>
<evidence type="ECO:0000259" key="11">
    <source>
        <dbReference type="PROSITE" id="PS52015"/>
    </source>
</evidence>
<keyword evidence="4" id="KW-1003">Cell membrane</keyword>
<keyword evidence="7" id="KW-0653">Protein transport</keyword>